<reference evidence="2" key="1">
    <citation type="journal article" date="2019" name="Int. J. Syst. Evol. Microbiol.">
        <title>The Global Catalogue of Microorganisms (GCM) 10K type strain sequencing project: providing services to taxonomists for standard genome sequencing and annotation.</title>
        <authorList>
            <consortium name="The Broad Institute Genomics Platform"/>
            <consortium name="The Broad Institute Genome Sequencing Center for Infectious Disease"/>
            <person name="Wu L."/>
            <person name="Ma J."/>
        </authorList>
    </citation>
    <scope>NUCLEOTIDE SEQUENCE [LARGE SCALE GENOMIC DNA]</scope>
    <source>
        <strain evidence="2">JCM 17304</strain>
    </source>
</reference>
<dbReference type="EMBL" id="BAABDM010000013">
    <property type="protein sequence ID" value="GAA4106283.1"/>
    <property type="molecule type" value="Genomic_DNA"/>
</dbReference>
<sequence>MSDLEKIREIFGIYDCQDHDIIDVALDKIMEQERVSDEKYILREGKEVHRITLTKSVPASVIKAELNVPLKYGVNLGVFNNLDDSDYQSPGAWFVRQGFIVRSKKENGNWIQYAFKSYGANNLTRSEVMEYLDITKLKYDKNKINDFGPTVVTISKV</sequence>
<evidence type="ECO:0000313" key="2">
    <source>
        <dbReference type="Proteomes" id="UP001500392"/>
    </source>
</evidence>
<evidence type="ECO:0000313" key="1">
    <source>
        <dbReference type="EMBL" id="GAA4106283.1"/>
    </source>
</evidence>
<accession>A0ABP7X7E9</accession>
<protein>
    <recommendedName>
        <fullName evidence="3">Phage protein</fullName>
    </recommendedName>
</protein>
<evidence type="ECO:0008006" key="3">
    <source>
        <dbReference type="Google" id="ProtNLM"/>
    </source>
</evidence>
<dbReference type="Proteomes" id="UP001500392">
    <property type="component" value="Unassembled WGS sequence"/>
</dbReference>
<name>A0ABP7X7E9_9GAMM</name>
<dbReference type="RefSeq" id="WP_344938866.1">
    <property type="nucleotide sequence ID" value="NZ_BAABDM010000013.1"/>
</dbReference>
<proteinExistence type="predicted"/>
<comment type="caution">
    <text evidence="1">The sequence shown here is derived from an EMBL/GenBank/DDBJ whole genome shotgun (WGS) entry which is preliminary data.</text>
</comment>
<gene>
    <name evidence="1" type="ORF">GCM10022414_36710</name>
</gene>
<keyword evidence="2" id="KW-1185">Reference proteome</keyword>
<organism evidence="1 2">
    <name type="scientific">Zhongshania borealis</name>
    <dbReference type="NCBI Taxonomy" id="889488"/>
    <lineage>
        <taxon>Bacteria</taxon>
        <taxon>Pseudomonadati</taxon>
        <taxon>Pseudomonadota</taxon>
        <taxon>Gammaproteobacteria</taxon>
        <taxon>Cellvibrionales</taxon>
        <taxon>Spongiibacteraceae</taxon>
        <taxon>Zhongshania</taxon>
    </lineage>
</organism>